<name>A0A437R291_9GAMM</name>
<evidence type="ECO:0000256" key="1">
    <source>
        <dbReference type="ARBA" id="ARBA00022475"/>
    </source>
</evidence>
<organism evidence="8 9">
    <name type="scientific">Rheinheimera riviphila</name>
    <dbReference type="NCBI Taxonomy" id="1834037"/>
    <lineage>
        <taxon>Bacteria</taxon>
        <taxon>Pseudomonadati</taxon>
        <taxon>Pseudomonadota</taxon>
        <taxon>Gammaproteobacteria</taxon>
        <taxon>Chromatiales</taxon>
        <taxon>Chromatiaceae</taxon>
        <taxon>Rheinheimera</taxon>
    </lineage>
</organism>
<dbReference type="PANTHER" id="PTHR30518">
    <property type="entry name" value="ENDOLYTIC MUREIN TRANSGLYCOSYLASE"/>
    <property type="match status" value="1"/>
</dbReference>
<dbReference type="CDD" id="cd08010">
    <property type="entry name" value="MltG_like"/>
    <property type="match status" value="1"/>
</dbReference>
<comment type="caution">
    <text evidence="8">The sequence shown here is derived from an EMBL/GenBank/DDBJ whole genome shotgun (WGS) entry which is preliminary data.</text>
</comment>
<dbReference type="Gene3D" id="3.30.160.60">
    <property type="entry name" value="Classic Zinc Finger"/>
    <property type="match status" value="2"/>
</dbReference>
<keyword evidence="2 7" id="KW-0812">Transmembrane</keyword>
<evidence type="ECO:0000256" key="7">
    <source>
        <dbReference type="HAMAP-Rule" id="MF_02065"/>
    </source>
</evidence>
<comment type="function">
    <text evidence="7">Functions as a peptidoglycan terminase that cleaves nascent peptidoglycan strands endolytically to terminate their elongation.</text>
</comment>
<dbReference type="GO" id="GO:0071555">
    <property type="term" value="P:cell wall organization"/>
    <property type="evidence" value="ECO:0007669"/>
    <property type="project" value="UniProtKB-KW"/>
</dbReference>
<accession>A0A437R291</accession>
<keyword evidence="6 7" id="KW-0961">Cell wall biogenesis/degradation</keyword>
<dbReference type="AlphaFoldDB" id="A0A437R291"/>
<keyword evidence="3 7" id="KW-1133">Transmembrane helix</keyword>
<proteinExistence type="inferred from homology"/>
<dbReference type="NCBIfam" id="TIGR00247">
    <property type="entry name" value="endolytic transglycosylase MltG"/>
    <property type="match status" value="1"/>
</dbReference>
<keyword evidence="9" id="KW-1185">Reference proteome</keyword>
<keyword evidence="1 7" id="KW-1003">Cell membrane</keyword>
<evidence type="ECO:0000256" key="5">
    <source>
        <dbReference type="ARBA" id="ARBA00023239"/>
    </source>
</evidence>
<evidence type="ECO:0000256" key="2">
    <source>
        <dbReference type="ARBA" id="ARBA00022692"/>
    </source>
</evidence>
<keyword evidence="4 7" id="KW-0472">Membrane</keyword>
<dbReference type="EC" id="4.2.2.29" evidence="7"/>
<protein>
    <recommendedName>
        <fullName evidence="7">Endolytic murein transglycosylase</fullName>
        <ecNumber evidence="7">4.2.2.29</ecNumber>
    </recommendedName>
    <alternativeName>
        <fullName evidence="7">Peptidoglycan lytic transglycosylase</fullName>
    </alternativeName>
    <alternativeName>
        <fullName evidence="7">Peptidoglycan polymerization terminase</fullName>
    </alternativeName>
</protein>
<dbReference type="HAMAP" id="MF_02065">
    <property type="entry name" value="MltG"/>
    <property type="match status" value="1"/>
</dbReference>
<feature type="site" description="Important for catalytic activity" evidence="7">
    <location>
        <position position="218"/>
    </location>
</feature>
<reference evidence="8 9" key="1">
    <citation type="submission" date="2019-01" db="EMBL/GenBank/DDBJ databases">
        <authorList>
            <person name="Chen W.-M."/>
        </authorList>
    </citation>
    <scope>NUCLEOTIDE SEQUENCE [LARGE SCALE GENOMIC DNA]</scope>
    <source>
        <strain evidence="8 9">KYPC3</strain>
    </source>
</reference>
<dbReference type="PANTHER" id="PTHR30518:SF2">
    <property type="entry name" value="ENDOLYTIC MUREIN TRANSGLYCOSYLASE"/>
    <property type="match status" value="1"/>
</dbReference>
<dbReference type="OrthoDB" id="9814591at2"/>
<gene>
    <name evidence="7 8" type="primary">mltG</name>
    <name evidence="8" type="ORF">EOE67_04850</name>
</gene>
<evidence type="ECO:0000256" key="3">
    <source>
        <dbReference type="ARBA" id="ARBA00022989"/>
    </source>
</evidence>
<comment type="similarity">
    <text evidence="7">Belongs to the transglycosylase MltG family.</text>
</comment>
<comment type="catalytic activity">
    <reaction evidence="7">
        <text>a peptidoglycan chain = a peptidoglycan chain with N-acetyl-1,6-anhydromuramyl-[peptide] at the reducing end + a peptidoglycan chain with N-acetylglucosamine at the non-reducing end.</text>
        <dbReference type="EC" id="4.2.2.29"/>
    </reaction>
</comment>
<evidence type="ECO:0000256" key="4">
    <source>
        <dbReference type="ARBA" id="ARBA00023136"/>
    </source>
</evidence>
<dbReference type="RefSeq" id="WP_127697912.1">
    <property type="nucleotide sequence ID" value="NZ_SACS01000003.1"/>
</dbReference>
<dbReference type="Pfam" id="PF02618">
    <property type="entry name" value="YceG"/>
    <property type="match status" value="1"/>
</dbReference>
<dbReference type="GO" id="GO:0005886">
    <property type="term" value="C:plasma membrane"/>
    <property type="evidence" value="ECO:0007669"/>
    <property type="project" value="UniProtKB-UniRule"/>
</dbReference>
<sequence length="336" mass="37682">MLKKLFVLLFVLAVVAFGLLNQLQQFRQTRLALAGPYYDLPAGSSLSGLCGQWQQQQLLSKTQCLQLKLLSVLQPELRSLKAGVYRVQPDLLMNQLALFRSGKVAQFSFMLREGETLKQSLVALANAPYLLNDLPDEQALQQLVQWPAEWGAPPPNLEALFFPETYFYTAHSKASDIYRRAHRSLMQQLEQAWAERDATVPFNTPYQLLTLASIIEKETGVISEKPLIASVFINRLAQRMKLQTDPTVIYGLGDRYQGDITRAHLKDPHPYNTYVHFGLPPGPIALVSATSLQAAAKPLVSDKLYFVAKGDGSHQFSATLPEHNRAVQQYIFGKKP</sequence>
<dbReference type="InterPro" id="IPR003770">
    <property type="entry name" value="MLTG-like"/>
</dbReference>
<keyword evidence="7" id="KW-0997">Cell inner membrane</keyword>
<dbReference type="Proteomes" id="UP000283077">
    <property type="component" value="Unassembled WGS sequence"/>
</dbReference>
<dbReference type="EMBL" id="SACS01000003">
    <property type="protein sequence ID" value="RVU40904.1"/>
    <property type="molecule type" value="Genomic_DNA"/>
</dbReference>
<evidence type="ECO:0000313" key="8">
    <source>
        <dbReference type="EMBL" id="RVU40904.1"/>
    </source>
</evidence>
<evidence type="ECO:0000256" key="6">
    <source>
        <dbReference type="ARBA" id="ARBA00023316"/>
    </source>
</evidence>
<dbReference type="GO" id="GO:0008932">
    <property type="term" value="F:lytic endotransglycosylase activity"/>
    <property type="evidence" value="ECO:0007669"/>
    <property type="project" value="UniProtKB-UniRule"/>
</dbReference>
<dbReference type="GO" id="GO:0009252">
    <property type="term" value="P:peptidoglycan biosynthetic process"/>
    <property type="evidence" value="ECO:0007669"/>
    <property type="project" value="UniProtKB-UniRule"/>
</dbReference>
<evidence type="ECO:0000313" key="9">
    <source>
        <dbReference type="Proteomes" id="UP000283077"/>
    </source>
</evidence>
<keyword evidence="5 7" id="KW-0456">Lyase</keyword>